<evidence type="ECO:0000259" key="10">
    <source>
        <dbReference type="Pfam" id="PF15412"/>
    </source>
</evidence>
<evidence type="ECO:0000256" key="5">
    <source>
        <dbReference type="ARBA" id="ARBA00023204"/>
    </source>
</evidence>
<dbReference type="PANTHER" id="PTHR16140">
    <property type="entry name" value="NON-STRUCTURAL MAINTENANCE OF CHROMOSOMES ELEMENT 4"/>
    <property type="match status" value="1"/>
</dbReference>
<comment type="subcellular location">
    <subcellularLocation>
        <location evidence="1 7">Nucleus</location>
    </subcellularLocation>
</comment>
<feature type="domain" description="Non-structural maintenance of chromosome element 4 C-terminal" evidence="9">
    <location>
        <begin position="344"/>
        <end position="432"/>
    </location>
</feature>
<keyword evidence="5 7" id="KW-0234">DNA repair</keyword>
<evidence type="ECO:0000313" key="12">
    <source>
        <dbReference type="Proteomes" id="UP001160390"/>
    </source>
</evidence>
<dbReference type="InterPro" id="IPR029225">
    <property type="entry name" value="Nse4_Nse3-bd"/>
</dbReference>
<dbReference type="AlphaFoldDB" id="A0AA35Q729"/>
<dbReference type="Proteomes" id="UP001160390">
    <property type="component" value="Unassembled WGS sequence"/>
</dbReference>
<accession>A0AA35Q729</accession>
<dbReference type="GO" id="GO:0006310">
    <property type="term" value="P:DNA recombination"/>
    <property type="evidence" value="ECO:0007669"/>
    <property type="project" value="UniProtKB-UniRule"/>
</dbReference>
<feature type="region of interest" description="Disordered" evidence="8">
    <location>
        <begin position="190"/>
        <end position="224"/>
    </location>
</feature>
<feature type="region of interest" description="Disordered" evidence="8">
    <location>
        <begin position="1"/>
        <end position="95"/>
    </location>
</feature>
<comment type="similarity">
    <text evidence="2 7">Belongs to the NSE4 family.</text>
</comment>
<dbReference type="GO" id="GO:0030915">
    <property type="term" value="C:Smc5-Smc6 complex"/>
    <property type="evidence" value="ECO:0007669"/>
    <property type="project" value="UniProtKB-UniRule"/>
</dbReference>
<protein>
    <recommendedName>
        <fullName evidence="7">Non-structural maintenance of chromosomes element 4</fullName>
    </recommendedName>
</protein>
<comment type="subunit">
    <text evidence="7">Component of the SMC5-SMC6 complex.</text>
</comment>
<dbReference type="InterPro" id="IPR027786">
    <property type="entry name" value="Nse4/EID"/>
</dbReference>
<keyword evidence="3 7" id="KW-0227">DNA damage</keyword>
<evidence type="ECO:0000256" key="7">
    <source>
        <dbReference type="RuleBase" id="RU365071"/>
    </source>
</evidence>
<dbReference type="PANTHER" id="PTHR16140:SF0">
    <property type="entry name" value="NON-STRUCTURAL MAINTENANCE OF CHROMOSOMES ELEMENT 4"/>
    <property type="match status" value="1"/>
</dbReference>
<dbReference type="GO" id="GO:0006281">
    <property type="term" value="P:DNA repair"/>
    <property type="evidence" value="ECO:0007669"/>
    <property type="project" value="UniProtKB-UniRule"/>
</dbReference>
<dbReference type="Pfam" id="PF08743">
    <property type="entry name" value="Nse4_C"/>
    <property type="match status" value="1"/>
</dbReference>
<evidence type="ECO:0000256" key="3">
    <source>
        <dbReference type="ARBA" id="ARBA00022763"/>
    </source>
</evidence>
<keyword evidence="12" id="KW-1185">Reference proteome</keyword>
<evidence type="ECO:0000256" key="2">
    <source>
        <dbReference type="ARBA" id="ARBA00008997"/>
    </source>
</evidence>
<comment type="function">
    <text evidence="7">Component of the SMC5-SMC6 complex, that promotes sister chromatid alignment after DNA damage and facilitates double-stranded DNA breaks (DSBs) repair via homologous recombination between sister chromatids.</text>
</comment>
<dbReference type="InterPro" id="IPR014854">
    <property type="entry name" value="Nse4_C"/>
</dbReference>
<proteinExistence type="inferred from homology"/>
<evidence type="ECO:0000256" key="4">
    <source>
        <dbReference type="ARBA" id="ARBA00023172"/>
    </source>
</evidence>
<feature type="compositionally biased region" description="Polar residues" evidence="8">
    <location>
        <begin position="197"/>
        <end position="210"/>
    </location>
</feature>
<organism evidence="11 12">
    <name type="scientific">Clonostachys chloroleuca</name>
    <dbReference type="NCBI Taxonomy" id="1926264"/>
    <lineage>
        <taxon>Eukaryota</taxon>
        <taxon>Fungi</taxon>
        <taxon>Dikarya</taxon>
        <taxon>Ascomycota</taxon>
        <taxon>Pezizomycotina</taxon>
        <taxon>Sordariomycetes</taxon>
        <taxon>Hypocreomycetidae</taxon>
        <taxon>Hypocreales</taxon>
        <taxon>Bionectriaceae</taxon>
        <taxon>Clonostachys</taxon>
    </lineage>
</organism>
<sequence length="450" mass="50087">MSDDSSAEDVASATPSSISAKRKRRDTVMTQHSSRRQRTIESENSESDDNSDGSSGQSQSGGPRGGLDASNDESGDDGEDYYDPDQPLEERRKVQRGLRGLLKDVIEKREEYLQGDSRGLKETIEKANSILKQVKRPGEAASDSRLLVSTTDLSYQRTLRLTHGTLAQGVNVDDVVSRCIVYMRQGRGIEDDDAPELSSTQRQRRTATSQDPGEDDEDIGDEGDMMNWSHLGRFAVLPNIRRPALPGFLLGPLSVEKKARKITKRSAPLRPNDLRETRPEVLDVASLAKKENDLTAICGQILQQLVKTQSEVQQTVVDLIDDDMPEDQKVNIMHQHGLRSTGGIDLLRFVVNPRSFGQTVENIFYVSFLIRDGRVSIEYDDNDLPSLAPVMREVDEEPSLRQGGSKHQAILSMDMATWEDIVQTLELAEPLIKHRAESTLDNPGAKGWYS</sequence>
<dbReference type="Pfam" id="PF15412">
    <property type="entry name" value="Nse4-Nse3_bdg"/>
    <property type="match status" value="1"/>
</dbReference>
<dbReference type="EMBL" id="CABFNP030001245">
    <property type="protein sequence ID" value="CAI6093960.1"/>
    <property type="molecule type" value="Genomic_DNA"/>
</dbReference>
<feature type="compositionally biased region" description="Low complexity" evidence="8">
    <location>
        <begin position="52"/>
        <end position="61"/>
    </location>
</feature>
<evidence type="ECO:0000259" key="9">
    <source>
        <dbReference type="Pfam" id="PF08743"/>
    </source>
</evidence>
<dbReference type="GO" id="GO:0005634">
    <property type="term" value="C:nucleus"/>
    <property type="evidence" value="ECO:0007669"/>
    <property type="project" value="UniProtKB-SubCell"/>
</dbReference>
<name>A0AA35Q729_9HYPO</name>
<reference evidence="11" key="1">
    <citation type="submission" date="2023-01" db="EMBL/GenBank/DDBJ databases">
        <authorList>
            <person name="Piombo E."/>
        </authorList>
    </citation>
    <scope>NUCLEOTIDE SEQUENCE</scope>
</reference>
<keyword evidence="4 7" id="KW-0233">DNA recombination</keyword>
<feature type="domain" description="Nse4/EID protein Nse3/MAGE-binding" evidence="10">
    <location>
        <begin position="143"/>
        <end position="196"/>
    </location>
</feature>
<gene>
    <name evidence="11" type="ORF">CCHLO57077_00001050</name>
</gene>
<evidence type="ECO:0000256" key="8">
    <source>
        <dbReference type="SAM" id="MobiDB-lite"/>
    </source>
</evidence>
<feature type="compositionally biased region" description="Acidic residues" evidence="8">
    <location>
        <begin position="70"/>
        <end position="87"/>
    </location>
</feature>
<feature type="compositionally biased region" description="Acidic residues" evidence="8">
    <location>
        <begin position="212"/>
        <end position="224"/>
    </location>
</feature>
<evidence type="ECO:0000256" key="6">
    <source>
        <dbReference type="ARBA" id="ARBA00023242"/>
    </source>
</evidence>
<evidence type="ECO:0000313" key="11">
    <source>
        <dbReference type="EMBL" id="CAI6093960.1"/>
    </source>
</evidence>
<evidence type="ECO:0000256" key="1">
    <source>
        <dbReference type="ARBA" id="ARBA00004123"/>
    </source>
</evidence>
<keyword evidence="6 7" id="KW-0539">Nucleus</keyword>
<comment type="caution">
    <text evidence="11">The sequence shown here is derived from an EMBL/GenBank/DDBJ whole genome shotgun (WGS) entry which is preliminary data.</text>
</comment>